<dbReference type="NCBIfam" id="TIGR01640">
    <property type="entry name" value="F_box_assoc_1"/>
    <property type="match status" value="1"/>
</dbReference>
<dbReference type="InterPro" id="IPR017451">
    <property type="entry name" value="F-box-assoc_interact_dom"/>
</dbReference>
<proteinExistence type="predicted"/>
<dbReference type="EMBL" id="JAEFBJ010000006">
    <property type="protein sequence ID" value="KAG7599675.1"/>
    <property type="molecule type" value="Genomic_DNA"/>
</dbReference>
<feature type="domain" description="F-box" evidence="2">
    <location>
        <begin position="12"/>
        <end position="58"/>
    </location>
</feature>
<protein>
    <submittedName>
        <fullName evidence="3">F-box domain</fullName>
    </submittedName>
</protein>
<gene>
    <name evidence="3" type="ORF">ISN44_As06g038480</name>
</gene>
<reference evidence="3 4" key="1">
    <citation type="submission" date="2020-12" db="EMBL/GenBank/DDBJ databases">
        <title>Concerted genomic and epigenomic changes stabilize Arabidopsis allopolyploids.</title>
        <authorList>
            <person name="Chen Z."/>
        </authorList>
    </citation>
    <scope>NUCLEOTIDE SEQUENCE [LARGE SCALE GENOMIC DNA]</scope>
    <source>
        <strain evidence="3">As9502</strain>
        <tissue evidence="3">Leaf</tissue>
    </source>
</reference>
<dbReference type="InterPro" id="IPR006527">
    <property type="entry name" value="F-box-assoc_dom_typ1"/>
</dbReference>
<evidence type="ECO:0000313" key="4">
    <source>
        <dbReference type="Proteomes" id="UP000694251"/>
    </source>
</evidence>
<accession>A0A8T2CJM0</accession>
<keyword evidence="1" id="KW-0472">Membrane</keyword>
<dbReference type="AlphaFoldDB" id="A0A8T2CJM0"/>
<evidence type="ECO:0000313" key="3">
    <source>
        <dbReference type="EMBL" id="KAG7599675.1"/>
    </source>
</evidence>
<dbReference type="InterPro" id="IPR001810">
    <property type="entry name" value="F-box_dom"/>
</dbReference>
<dbReference type="Proteomes" id="UP000694251">
    <property type="component" value="Chromosome 6"/>
</dbReference>
<dbReference type="InterPro" id="IPR050796">
    <property type="entry name" value="SCF_F-box_component"/>
</dbReference>
<dbReference type="SMART" id="SM00256">
    <property type="entry name" value="FBOX"/>
    <property type="match status" value="1"/>
</dbReference>
<dbReference type="PANTHER" id="PTHR31672:SF13">
    <property type="entry name" value="F-BOX PROTEIN CPR30-LIKE"/>
    <property type="match status" value="1"/>
</dbReference>
<dbReference type="PANTHER" id="PTHR31672">
    <property type="entry name" value="BNACNNG10540D PROTEIN"/>
    <property type="match status" value="1"/>
</dbReference>
<dbReference type="PROSITE" id="PS50181">
    <property type="entry name" value="FBOX"/>
    <property type="match status" value="1"/>
</dbReference>
<dbReference type="Pfam" id="PF00646">
    <property type="entry name" value="F-box"/>
    <property type="match status" value="1"/>
</dbReference>
<feature type="transmembrane region" description="Helical" evidence="1">
    <location>
        <begin position="192"/>
        <end position="213"/>
    </location>
</feature>
<keyword evidence="1" id="KW-0812">Transmembrane</keyword>
<dbReference type="OrthoDB" id="10289466at2759"/>
<name>A0A8T2CJM0_ARASU</name>
<evidence type="ECO:0000256" key="1">
    <source>
        <dbReference type="SAM" id="Phobius"/>
    </source>
</evidence>
<keyword evidence="1" id="KW-1133">Transmembrane helix</keyword>
<organism evidence="3 4">
    <name type="scientific">Arabidopsis suecica</name>
    <name type="common">Swedish thale-cress</name>
    <name type="synonym">Cardaminopsis suecica</name>
    <dbReference type="NCBI Taxonomy" id="45249"/>
    <lineage>
        <taxon>Eukaryota</taxon>
        <taxon>Viridiplantae</taxon>
        <taxon>Streptophyta</taxon>
        <taxon>Embryophyta</taxon>
        <taxon>Tracheophyta</taxon>
        <taxon>Spermatophyta</taxon>
        <taxon>Magnoliopsida</taxon>
        <taxon>eudicotyledons</taxon>
        <taxon>Gunneridae</taxon>
        <taxon>Pentapetalae</taxon>
        <taxon>rosids</taxon>
        <taxon>malvids</taxon>
        <taxon>Brassicales</taxon>
        <taxon>Brassicaceae</taxon>
        <taxon>Camelineae</taxon>
        <taxon>Arabidopsis</taxon>
    </lineage>
</organism>
<dbReference type="Pfam" id="PF07734">
    <property type="entry name" value="FBA_1"/>
    <property type="match status" value="1"/>
</dbReference>
<evidence type="ECO:0000259" key="2">
    <source>
        <dbReference type="PROSITE" id="PS50181"/>
    </source>
</evidence>
<keyword evidence="4" id="KW-1185">Reference proteome</keyword>
<sequence length="380" mass="44386">MERRRKLGLKYLMAQEKLPWELEEEILFRVPPLPLTRLRTVCKRWDTLFNEKRFIKNHLARAHPQFILASKSKFCSVSVSLDDDPKIEVRELNLDIPGLESKRPKNIHHHDGLLLCSWEDNRVYVWNPLLRESRWIEPDSKQSMGIEGIVYDNIGVEYSSFKIFESQFIPKFKWSFCNFVSNNAWKDYDHRFMGIIHLFGASVFLNGTLYWVVYSSEYLDKMFIISLDCSTERSRVFCCLPCKRKSSTNAPVLAVFRGDRFSLLEECNETKKIEIWVTKNKINNGDAESVDWIIFMTVSISNFPDLVGIRSYSPPSYFIEYKTLVMCSCDENGQAWIYVVRGNKLSKSRIEVGPWPLHITYIPSLVPVPQGQREEVGLQV</sequence>
<comment type="caution">
    <text evidence="3">The sequence shown here is derived from an EMBL/GenBank/DDBJ whole genome shotgun (WGS) entry which is preliminary data.</text>
</comment>